<dbReference type="GO" id="GO:0055028">
    <property type="term" value="C:cortical microtubule"/>
    <property type="evidence" value="ECO:0007669"/>
    <property type="project" value="TreeGrafter"/>
</dbReference>
<name>A0A922K0K3_CARIL</name>
<protein>
    <submittedName>
        <fullName evidence="2">Uncharacterized protein</fullName>
    </submittedName>
</protein>
<feature type="compositionally biased region" description="Polar residues" evidence="1">
    <location>
        <begin position="103"/>
        <end position="129"/>
    </location>
</feature>
<evidence type="ECO:0000313" key="2">
    <source>
        <dbReference type="EMBL" id="KAG6724164.1"/>
    </source>
</evidence>
<dbReference type="AlphaFoldDB" id="A0A922K0K3"/>
<gene>
    <name evidence="2" type="ORF">I3842_03G244200</name>
</gene>
<dbReference type="PANTHER" id="PTHR31949:SF6">
    <property type="entry name" value="DUF4005 DOMAIN-CONTAINING PROTEIN"/>
    <property type="match status" value="1"/>
</dbReference>
<dbReference type="GO" id="GO:0043622">
    <property type="term" value="P:cortical microtubule organization"/>
    <property type="evidence" value="ECO:0007669"/>
    <property type="project" value="TreeGrafter"/>
</dbReference>
<dbReference type="PANTHER" id="PTHR31949">
    <property type="entry name" value="GASTRIC MUCIN-LIKE PROTEIN"/>
    <property type="match status" value="1"/>
</dbReference>
<feature type="compositionally biased region" description="Polar residues" evidence="1">
    <location>
        <begin position="1"/>
        <end position="13"/>
    </location>
</feature>
<feature type="region of interest" description="Disordered" evidence="1">
    <location>
        <begin position="1"/>
        <end position="160"/>
    </location>
</feature>
<sequence>MEILTTSNPSKNIATDPPKTKPRSSSSTRGVSPMVRSRIPVQIPDFFNETAPNLRTDNDRSIAATRGRPTNPLLPVQQKSDPPANPRRQSCSPSVTRGRKVLESQQDMSSQGNNNVTAQRGRTTITGNVLKSGAEGRESKRKSRGFNNKAADQSSGFGRMMSKTTSLDMAMKHTGHVDFTLLLI</sequence>
<organism evidence="2 3">
    <name type="scientific">Carya illinoinensis</name>
    <name type="common">Pecan</name>
    <dbReference type="NCBI Taxonomy" id="32201"/>
    <lineage>
        <taxon>Eukaryota</taxon>
        <taxon>Viridiplantae</taxon>
        <taxon>Streptophyta</taxon>
        <taxon>Embryophyta</taxon>
        <taxon>Tracheophyta</taxon>
        <taxon>Spermatophyta</taxon>
        <taxon>Magnoliopsida</taxon>
        <taxon>eudicotyledons</taxon>
        <taxon>Gunneridae</taxon>
        <taxon>Pentapetalae</taxon>
        <taxon>rosids</taxon>
        <taxon>fabids</taxon>
        <taxon>Fagales</taxon>
        <taxon>Juglandaceae</taxon>
        <taxon>Carya</taxon>
    </lineage>
</organism>
<reference evidence="2" key="1">
    <citation type="submission" date="2021-01" db="EMBL/GenBank/DDBJ databases">
        <authorList>
            <person name="Lovell J.T."/>
            <person name="Bentley N."/>
            <person name="Bhattarai G."/>
            <person name="Jenkins J.W."/>
            <person name="Sreedasyam A."/>
            <person name="Alarcon Y."/>
            <person name="Bock C."/>
            <person name="Boston L."/>
            <person name="Carlson J."/>
            <person name="Cervantes K."/>
            <person name="Clermont K."/>
            <person name="Krom N."/>
            <person name="Kubenka K."/>
            <person name="Mamidi S."/>
            <person name="Mattison C."/>
            <person name="Monteros M."/>
            <person name="Pisani C."/>
            <person name="Plott C."/>
            <person name="Rajasekar S."/>
            <person name="Rhein H.S."/>
            <person name="Rohla C."/>
            <person name="Song M."/>
            <person name="Hilaire R.S."/>
            <person name="Shu S."/>
            <person name="Wells L."/>
            <person name="Wang X."/>
            <person name="Webber J."/>
            <person name="Heerema R.J."/>
            <person name="Klein P."/>
            <person name="Conner P."/>
            <person name="Grauke L."/>
            <person name="Grimwood J."/>
            <person name="Schmutz J."/>
            <person name="Randall J.J."/>
        </authorList>
    </citation>
    <scope>NUCLEOTIDE SEQUENCE</scope>
    <source>
        <tissue evidence="2">Leaf</tissue>
    </source>
</reference>
<evidence type="ECO:0000313" key="3">
    <source>
        <dbReference type="Proteomes" id="UP000811246"/>
    </source>
</evidence>
<accession>A0A922K0K3</accession>
<dbReference type="Proteomes" id="UP000811246">
    <property type="component" value="Chromosome 3"/>
</dbReference>
<feature type="compositionally biased region" description="Polar residues" evidence="1">
    <location>
        <begin position="150"/>
        <end position="160"/>
    </location>
</feature>
<proteinExistence type="predicted"/>
<evidence type="ECO:0000256" key="1">
    <source>
        <dbReference type="SAM" id="MobiDB-lite"/>
    </source>
</evidence>
<dbReference type="EMBL" id="CM031827">
    <property type="protein sequence ID" value="KAG6724164.1"/>
    <property type="molecule type" value="Genomic_DNA"/>
</dbReference>
<comment type="caution">
    <text evidence="2">The sequence shown here is derived from an EMBL/GenBank/DDBJ whole genome shotgun (WGS) entry which is preliminary data.</text>
</comment>